<dbReference type="FunFam" id="3.30.1230.20:FF:000001">
    <property type="entry name" value="40S ribosomal protein S21"/>
    <property type="match status" value="1"/>
</dbReference>
<keyword evidence="4" id="KW-0347">Helicase</keyword>
<evidence type="ECO:0000313" key="11">
    <source>
        <dbReference type="EMBL" id="EGG19971.1"/>
    </source>
</evidence>
<evidence type="ECO:0000256" key="5">
    <source>
        <dbReference type="ARBA" id="ARBA00022840"/>
    </source>
</evidence>
<keyword evidence="7" id="KW-0687">Ribonucleoprotein</keyword>
<dbReference type="GO" id="GO:0022626">
    <property type="term" value="C:cytosolic ribosome"/>
    <property type="evidence" value="ECO:0007669"/>
    <property type="project" value="UniProtKB-ARBA"/>
</dbReference>
<accession>F4PVF7</accession>
<dbReference type="SUPFAM" id="SSF52540">
    <property type="entry name" value="P-loop containing nucleoside triphosphate hydrolases"/>
    <property type="match status" value="2"/>
</dbReference>
<dbReference type="GO" id="GO:0031297">
    <property type="term" value="P:replication fork processing"/>
    <property type="evidence" value="ECO:0007669"/>
    <property type="project" value="TreeGrafter"/>
</dbReference>
<dbReference type="GO" id="GO:0043596">
    <property type="term" value="C:nuclear replication fork"/>
    <property type="evidence" value="ECO:0007669"/>
    <property type="project" value="TreeGrafter"/>
</dbReference>
<feature type="domain" description="Helicase ATP-binding" evidence="9">
    <location>
        <begin position="555"/>
        <end position="712"/>
    </location>
</feature>
<dbReference type="EMBL" id="GL883013">
    <property type="protein sequence ID" value="EGG19971.1"/>
    <property type="molecule type" value="Genomic_DNA"/>
</dbReference>
<dbReference type="SMART" id="SM00490">
    <property type="entry name" value="HELICc"/>
    <property type="match status" value="1"/>
</dbReference>
<dbReference type="GeneID" id="14872139"/>
<protein>
    <submittedName>
        <fullName evidence="11">SNF2-related domain-containing protein</fullName>
    </submittedName>
</protein>
<dbReference type="GO" id="GO:1990904">
    <property type="term" value="C:ribonucleoprotein complex"/>
    <property type="evidence" value="ECO:0007669"/>
    <property type="project" value="UniProtKB-KW"/>
</dbReference>
<evidence type="ECO:0000256" key="1">
    <source>
        <dbReference type="ARBA" id="ARBA00010228"/>
    </source>
</evidence>
<feature type="domain" description="Helicase C-terminal" evidence="10">
    <location>
        <begin position="833"/>
        <end position="988"/>
    </location>
</feature>
<dbReference type="InterPro" id="IPR001650">
    <property type="entry name" value="Helicase_C-like"/>
</dbReference>
<dbReference type="GO" id="GO:0016787">
    <property type="term" value="F:hydrolase activity"/>
    <property type="evidence" value="ECO:0007669"/>
    <property type="project" value="UniProtKB-KW"/>
</dbReference>
<dbReference type="Proteomes" id="UP000007797">
    <property type="component" value="Unassembled WGS sequence"/>
</dbReference>
<dbReference type="PROSITE" id="PS00996">
    <property type="entry name" value="RIBOSOMAL_S21E"/>
    <property type="match status" value="1"/>
</dbReference>
<evidence type="ECO:0000256" key="7">
    <source>
        <dbReference type="ARBA" id="ARBA00023274"/>
    </source>
</evidence>
<dbReference type="GO" id="GO:0005524">
    <property type="term" value="F:ATP binding"/>
    <property type="evidence" value="ECO:0007669"/>
    <property type="project" value="UniProtKB-KW"/>
</dbReference>
<keyword evidence="3" id="KW-0378">Hydrolase</keyword>
<dbReference type="InterPro" id="IPR001931">
    <property type="entry name" value="Ribosomal_eS21"/>
</dbReference>
<sequence length="1331" mass="151684">MENADRKLVELYIPRKCSATNRLITAKDHASVQINIGHVNSEGCYTGEQTTFAFCGFLRNNAQSDEALNRLAQQKGFLKSSLPTCLIIIDVLQHVKENNIYKSSYIIHILSVLLLLIQIMSGGGAQEEEHTSQQHQQPQQYQQYQQLQQQYQLIDDSILCSDHGIPCQVIEPSRDGLFKDSTIFICPIKECHYSLMFNNLQQQQQSQPSQPSTTSQPSQPTYQTTFGQPSQIYFEEEELNVVKQEQQEQVKQEELKQEITTTTTTTTTTNGHTLNYNFYDNNNVVKKEEVVVKQEDHDDTSNVSLSFHDDRIFEISSDDDEENVKVKKQEHLAIDLDNDDDDSDYLSQQPSSQSQQQKKIFTPTPPIYQDKVIDLDNHIDIPNQISTTTTSNHINTSTTTSTTTATTSHIIDIEPIISHSISTTKKTICRMGGDILVDFQLIDHDLVGTTYIVPHAKGTRKIISLMLEFGARADRDQIYVMPLGQYHQMRAKIVQERIIMDQVQISYIPNNVFSFIDRHQQQQHETSEISKKDLEKRIPKALLDSLLPFQARGVLFGVQHNGRCMIGDEMGLGKTIQALGIASYFRSYWPLLIICPSSLRHNWSKEVQRWFRSDITQQDISIMMSGDNSADQLVNIVSYDLVTRVYKKKLANQHFRAIICDESHYLKNVDAKRTSAVLSLVQSATIRILLTGTPALSRPIELYPQLAALDAPIFDKQEDFGKRYCAGVKGRYGWDFSGNSHLAELHYLLRSVMIRRHKHSVLRELPPKHRSQVVVDVPRDHQLLYEQKAALVFSRSNKESMVRKGAAGENERAHVMDLYLLTGQAKLAAAKSYTTQLILENKKFLLFAHHSDVLNGLEQEIRSHQISYIRIDGSTPPAVREANVTRFQNQPKCQVALLSITAAGTGLTLTASSLVVFAELYWTPGVLRQAEDRVHRIGQKNEVNIHYLIGKGTLDDRIWPMICNKLEVIGETLDGQEEKLLTNHLDLRGALEMNEIVNNTKIETIKPFNNVNINNYFNFNNNNNNNNTGQQQQLQLQRQNQQQLQIQQKQPIQTVIDVDDDETFFTLIGDDPSMSSFYQLMKESQTEKYQDLDDDGEDERLESKQPSKKKGTLLFKDHNNNASSIDNKNYNQNNNNGENNSNNNSFVYSINNNNHFNNNHVNPYQNLNNHINQYNNQNNNNTNIYKQLIQQPAPSTKPPTKSSHKSSSKIVSYINLDEEEEIEEESNNNNNNNIYNTNRNNNNNNNNKSNILSSILPSNINHNSNSNGNNSGRFSTNIPPTYFNNQESPTKKKLVMIQPSTILSSSKQQSYHSNSLFGHSNNINNGTYEHK</sequence>
<dbReference type="Gene3D" id="3.30.1230.20">
    <property type="match status" value="1"/>
</dbReference>
<dbReference type="GO" id="GO:0006412">
    <property type="term" value="P:translation"/>
    <property type="evidence" value="ECO:0007669"/>
    <property type="project" value="InterPro"/>
</dbReference>
<dbReference type="Pfam" id="PF00271">
    <property type="entry name" value="Helicase_C"/>
    <property type="match status" value="1"/>
</dbReference>
<dbReference type="PANTHER" id="PTHR45766:SF3">
    <property type="entry name" value="DNA ANNEALING HELICASE AND ENDONUCLEASE ZRANB3"/>
    <property type="match status" value="1"/>
</dbReference>
<feature type="region of interest" description="Disordered" evidence="8">
    <location>
        <begin position="1221"/>
        <end position="1286"/>
    </location>
</feature>
<dbReference type="Pfam" id="PF01249">
    <property type="entry name" value="Ribosomal_S21e"/>
    <property type="match status" value="1"/>
</dbReference>
<evidence type="ECO:0000256" key="8">
    <source>
        <dbReference type="SAM" id="MobiDB-lite"/>
    </source>
</evidence>
<feature type="compositionally biased region" description="Low complexity" evidence="8">
    <location>
        <begin position="345"/>
        <end position="357"/>
    </location>
</feature>
<dbReference type="Gene3D" id="3.40.50.300">
    <property type="entry name" value="P-loop containing nucleotide triphosphate hydrolases"/>
    <property type="match status" value="1"/>
</dbReference>
<evidence type="ECO:0000256" key="6">
    <source>
        <dbReference type="ARBA" id="ARBA00022980"/>
    </source>
</evidence>
<dbReference type="PROSITE" id="PS51192">
    <property type="entry name" value="HELICASE_ATP_BIND_1"/>
    <property type="match status" value="1"/>
</dbReference>
<name>F4PVF7_CACFS</name>
<dbReference type="InterPro" id="IPR018279">
    <property type="entry name" value="Ribosomal_eS21_CS"/>
</dbReference>
<keyword evidence="12" id="KW-1185">Reference proteome</keyword>
<dbReference type="GO" id="GO:0003735">
    <property type="term" value="F:structural constituent of ribosome"/>
    <property type="evidence" value="ECO:0007669"/>
    <property type="project" value="InterPro"/>
</dbReference>
<keyword evidence="2" id="KW-0547">Nucleotide-binding</keyword>
<dbReference type="OrthoDB" id="2801544at2759"/>
<dbReference type="PROSITE" id="PS51194">
    <property type="entry name" value="HELICASE_CTER"/>
    <property type="match status" value="1"/>
</dbReference>
<keyword evidence="5" id="KW-0067">ATP-binding</keyword>
<dbReference type="CDD" id="cd18793">
    <property type="entry name" value="SF2_C_SNF"/>
    <property type="match status" value="1"/>
</dbReference>
<dbReference type="KEGG" id="dfa:DFA_07082"/>
<evidence type="ECO:0000256" key="4">
    <source>
        <dbReference type="ARBA" id="ARBA00022806"/>
    </source>
</evidence>
<dbReference type="RefSeq" id="XP_004366954.1">
    <property type="nucleotide sequence ID" value="XM_004366897.1"/>
</dbReference>
<comment type="similarity">
    <text evidence="1">Belongs to the eukaryotic ribosomal protein eS21 family.</text>
</comment>
<dbReference type="CDD" id="cd18010">
    <property type="entry name" value="DEXHc_HARP_SMARCAL1"/>
    <property type="match status" value="1"/>
</dbReference>
<gene>
    <name evidence="11" type="ORF">DFA_07082</name>
</gene>
<feature type="compositionally biased region" description="Low complexity" evidence="8">
    <location>
        <begin position="1227"/>
        <end position="1271"/>
    </location>
</feature>
<dbReference type="Pfam" id="PF00176">
    <property type="entry name" value="SNF2-rel_dom"/>
    <property type="match status" value="1"/>
</dbReference>
<proteinExistence type="inferred from homology"/>
<dbReference type="InterPro" id="IPR027417">
    <property type="entry name" value="P-loop_NTPase"/>
</dbReference>
<dbReference type="GO" id="GO:0004520">
    <property type="term" value="F:DNA endonuclease activity"/>
    <property type="evidence" value="ECO:0007669"/>
    <property type="project" value="TreeGrafter"/>
</dbReference>
<dbReference type="GO" id="GO:0004386">
    <property type="term" value="F:helicase activity"/>
    <property type="evidence" value="ECO:0007669"/>
    <property type="project" value="UniProtKB-KW"/>
</dbReference>
<evidence type="ECO:0000259" key="10">
    <source>
        <dbReference type="PROSITE" id="PS51194"/>
    </source>
</evidence>
<dbReference type="InterPro" id="IPR014001">
    <property type="entry name" value="Helicase_ATP-bd"/>
</dbReference>
<dbReference type="GO" id="GO:0006281">
    <property type="term" value="P:DNA repair"/>
    <property type="evidence" value="ECO:0007669"/>
    <property type="project" value="TreeGrafter"/>
</dbReference>
<dbReference type="PANTHER" id="PTHR45766">
    <property type="entry name" value="DNA ANNEALING HELICASE AND ENDONUCLEASE ZRANB3 FAMILY MEMBER"/>
    <property type="match status" value="1"/>
</dbReference>
<dbReference type="Gene3D" id="3.40.50.10810">
    <property type="entry name" value="Tandem AAA-ATPase domain"/>
    <property type="match status" value="1"/>
</dbReference>
<feature type="region of interest" description="Disordered" evidence="8">
    <location>
        <begin position="202"/>
        <end position="225"/>
    </location>
</feature>
<feature type="region of interest" description="Disordered" evidence="8">
    <location>
        <begin position="1086"/>
        <end position="1180"/>
    </location>
</feature>
<keyword evidence="6" id="KW-0689">Ribosomal protein</keyword>
<dbReference type="InterPro" id="IPR038579">
    <property type="entry name" value="Ribosomal_eS21_sf"/>
</dbReference>
<evidence type="ECO:0000313" key="12">
    <source>
        <dbReference type="Proteomes" id="UP000007797"/>
    </source>
</evidence>
<evidence type="ECO:0000256" key="3">
    <source>
        <dbReference type="ARBA" id="ARBA00022801"/>
    </source>
</evidence>
<dbReference type="STRING" id="1054147.F4PVF7"/>
<organism evidence="11 12">
    <name type="scientific">Cavenderia fasciculata</name>
    <name type="common">Slime mold</name>
    <name type="synonym">Dictyostelium fasciculatum</name>
    <dbReference type="NCBI Taxonomy" id="261658"/>
    <lineage>
        <taxon>Eukaryota</taxon>
        <taxon>Amoebozoa</taxon>
        <taxon>Evosea</taxon>
        <taxon>Eumycetozoa</taxon>
        <taxon>Dictyostelia</taxon>
        <taxon>Acytosteliales</taxon>
        <taxon>Cavenderiaceae</taxon>
        <taxon>Cavenderia</taxon>
    </lineage>
</organism>
<evidence type="ECO:0000259" key="9">
    <source>
        <dbReference type="PROSITE" id="PS51192"/>
    </source>
</evidence>
<dbReference type="SMART" id="SM00487">
    <property type="entry name" value="DEXDc"/>
    <property type="match status" value="1"/>
</dbReference>
<feature type="compositionally biased region" description="Polar residues" evidence="8">
    <location>
        <begin position="1272"/>
        <end position="1286"/>
    </location>
</feature>
<feature type="region of interest" description="Disordered" evidence="8">
    <location>
        <begin position="1312"/>
        <end position="1331"/>
    </location>
</feature>
<dbReference type="InterPro" id="IPR038718">
    <property type="entry name" value="SNF2-like_sf"/>
</dbReference>
<dbReference type="InterPro" id="IPR000330">
    <property type="entry name" value="SNF2_N"/>
</dbReference>
<evidence type="ECO:0000256" key="2">
    <source>
        <dbReference type="ARBA" id="ARBA00022741"/>
    </source>
</evidence>
<feature type="compositionally biased region" description="Low complexity" evidence="8">
    <location>
        <begin position="1123"/>
        <end position="1180"/>
    </location>
</feature>
<feature type="region of interest" description="Disordered" evidence="8">
    <location>
        <begin position="335"/>
        <end position="363"/>
    </location>
</feature>
<dbReference type="InterPro" id="IPR049730">
    <property type="entry name" value="SNF2/RAD54-like_C"/>
</dbReference>
<feature type="compositionally biased region" description="Polar residues" evidence="8">
    <location>
        <begin position="1316"/>
        <end position="1331"/>
    </location>
</feature>
<reference evidence="12" key="1">
    <citation type="journal article" date="2011" name="Genome Res.">
        <title>Phylogeny-wide analysis of social amoeba genomes highlights ancient origins for complex intercellular communication.</title>
        <authorList>
            <person name="Heidel A.J."/>
            <person name="Lawal H.M."/>
            <person name="Felder M."/>
            <person name="Schilde C."/>
            <person name="Helps N.R."/>
            <person name="Tunggal B."/>
            <person name="Rivero F."/>
            <person name="John U."/>
            <person name="Schleicher M."/>
            <person name="Eichinger L."/>
            <person name="Platzer M."/>
            <person name="Noegel A.A."/>
            <person name="Schaap P."/>
            <person name="Gloeckner G."/>
        </authorList>
    </citation>
    <scope>NUCLEOTIDE SEQUENCE [LARGE SCALE GENOMIC DNA]</scope>
    <source>
        <strain evidence="12">SH3</strain>
    </source>
</reference>